<protein>
    <submittedName>
        <fullName evidence="1">Uncharacterized protein</fullName>
    </submittedName>
</protein>
<dbReference type="EMBL" id="HACA01023370">
    <property type="protein sequence ID" value="CDW40731.1"/>
    <property type="molecule type" value="Transcribed_RNA"/>
</dbReference>
<reference evidence="1" key="1">
    <citation type="submission" date="2014-05" db="EMBL/GenBank/DDBJ databases">
        <authorList>
            <person name="Chronopoulou M."/>
        </authorList>
    </citation>
    <scope>NUCLEOTIDE SEQUENCE</scope>
    <source>
        <tissue evidence="1">Whole organism</tissue>
    </source>
</reference>
<name>A0A0K2USN8_LEPSM</name>
<accession>A0A0K2USN8</accession>
<sequence length="45" mass="5423">MDVVEIKNNVDNILHKVNRNTRLNHDVIRLARIFNLMYRTDCRAK</sequence>
<proteinExistence type="predicted"/>
<evidence type="ECO:0000313" key="1">
    <source>
        <dbReference type="EMBL" id="CDW40731.1"/>
    </source>
</evidence>
<dbReference type="AlphaFoldDB" id="A0A0K2USN8"/>
<organism evidence="1">
    <name type="scientific">Lepeophtheirus salmonis</name>
    <name type="common">Salmon louse</name>
    <name type="synonym">Caligus salmonis</name>
    <dbReference type="NCBI Taxonomy" id="72036"/>
    <lineage>
        <taxon>Eukaryota</taxon>
        <taxon>Metazoa</taxon>
        <taxon>Ecdysozoa</taxon>
        <taxon>Arthropoda</taxon>
        <taxon>Crustacea</taxon>
        <taxon>Multicrustacea</taxon>
        <taxon>Hexanauplia</taxon>
        <taxon>Copepoda</taxon>
        <taxon>Siphonostomatoida</taxon>
        <taxon>Caligidae</taxon>
        <taxon>Lepeophtheirus</taxon>
    </lineage>
</organism>